<feature type="region of interest" description="Disordered" evidence="1">
    <location>
        <begin position="1"/>
        <end position="72"/>
    </location>
</feature>
<feature type="compositionally biased region" description="Basic and acidic residues" evidence="1">
    <location>
        <begin position="46"/>
        <end position="63"/>
    </location>
</feature>
<accession>A0ABT9CBW2</accession>
<feature type="compositionally biased region" description="Basic residues" evidence="1">
    <location>
        <begin position="14"/>
        <end position="45"/>
    </location>
</feature>
<dbReference type="Proteomes" id="UP001240171">
    <property type="component" value="Unassembled WGS sequence"/>
</dbReference>
<organism evidence="2 3">
    <name type="scientific">Paenibacillus lacisoli</name>
    <dbReference type="NCBI Taxonomy" id="3064525"/>
    <lineage>
        <taxon>Bacteria</taxon>
        <taxon>Bacillati</taxon>
        <taxon>Bacillota</taxon>
        <taxon>Bacilli</taxon>
        <taxon>Bacillales</taxon>
        <taxon>Paenibacillaceae</taxon>
        <taxon>Paenibacillus</taxon>
    </lineage>
</organism>
<evidence type="ECO:0000313" key="2">
    <source>
        <dbReference type="EMBL" id="MDO7906752.1"/>
    </source>
</evidence>
<name>A0ABT9CBW2_9BACL</name>
<evidence type="ECO:0000256" key="1">
    <source>
        <dbReference type="SAM" id="MobiDB-lite"/>
    </source>
</evidence>
<proteinExistence type="predicted"/>
<evidence type="ECO:0000313" key="3">
    <source>
        <dbReference type="Proteomes" id="UP001240171"/>
    </source>
</evidence>
<protein>
    <submittedName>
        <fullName evidence="2">Uncharacterized protein</fullName>
    </submittedName>
</protein>
<sequence length="72" mass="8531">MLKDLMNRLLHSASHSRKKHHSSSGKGHYYKRHSSSSRKRPLHRHSSSDARYGHGRRGHDYYKDRRRSFSSS</sequence>
<dbReference type="RefSeq" id="WP_305023952.1">
    <property type="nucleotide sequence ID" value="NZ_JAUQTB010000004.1"/>
</dbReference>
<gene>
    <name evidence="2" type="ORF">Q5741_09985</name>
</gene>
<comment type="caution">
    <text evidence="2">The sequence shown here is derived from an EMBL/GenBank/DDBJ whole genome shotgun (WGS) entry which is preliminary data.</text>
</comment>
<dbReference type="EMBL" id="JAUQTB010000004">
    <property type="protein sequence ID" value="MDO7906752.1"/>
    <property type="molecule type" value="Genomic_DNA"/>
</dbReference>
<keyword evidence="3" id="KW-1185">Reference proteome</keyword>
<reference evidence="2 3" key="1">
    <citation type="submission" date="2023-07" db="EMBL/GenBank/DDBJ databases">
        <title>Paenibacillus sp. JX-17 nov. isolated from soil.</title>
        <authorList>
            <person name="Wan Y."/>
            <person name="Liu B."/>
        </authorList>
    </citation>
    <scope>NUCLEOTIDE SEQUENCE [LARGE SCALE GENOMIC DNA]</scope>
    <source>
        <strain evidence="2 3">JX-17</strain>
    </source>
</reference>